<dbReference type="OrthoDB" id="9782820at2"/>
<accession>A0A512L8V2</accession>
<evidence type="ECO:0000313" key="2">
    <source>
        <dbReference type="EMBL" id="GEP30571.1"/>
    </source>
</evidence>
<protein>
    <recommendedName>
        <fullName evidence="1">AMMECR1 domain-containing protein</fullName>
    </recommendedName>
</protein>
<feature type="domain" description="AMMECR1" evidence="1">
    <location>
        <begin position="1"/>
        <end position="183"/>
    </location>
</feature>
<dbReference type="Gene3D" id="3.30.700.20">
    <property type="entry name" value="Hypothetical protein ph0010, domain 1"/>
    <property type="match status" value="1"/>
</dbReference>
<evidence type="ECO:0000313" key="3">
    <source>
        <dbReference type="Proteomes" id="UP000321337"/>
    </source>
</evidence>
<dbReference type="RefSeq" id="WP_147072764.1">
    <property type="nucleotide sequence ID" value="NZ_AP021884.1"/>
</dbReference>
<name>A0A512L8V2_9PROT</name>
<dbReference type="SUPFAM" id="SSF143447">
    <property type="entry name" value="AMMECR1-like"/>
    <property type="match status" value="1"/>
</dbReference>
<dbReference type="AlphaFoldDB" id="A0A512L8V2"/>
<dbReference type="PANTHER" id="PTHR13016:SF0">
    <property type="entry name" value="AMME SYNDROME CANDIDATE GENE 1 PROTEIN"/>
    <property type="match status" value="1"/>
</dbReference>
<keyword evidence="3" id="KW-1185">Reference proteome</keyword>
<dbReference type="EMBL" id="BKAD01000015">
    <property type="protein sequence ID" value="GEP30571.1"/>
    <property type="molecule type" value="Genomic_DNA"/>
</dbReference>
<dbReference type="Pfam" id="PF01871">
    <property type="entry name" value="AMMECR1"/>
    <property type="match status" value="1"/>
</dbReference>
<dbReference type="NCBIfam" id="TIGR04335">
    <property type="entry name" value="AmmeMemoSam_A"/>
    <property type="match status" value="1"/>
</dbReference>
<evidence type="ECO:0000259" key="1">
    <source>
        <dbReference type="PROSITE" id="PS51112"/>
    </source>
</evidence>
<sequence length="183" mass="20088">MTTELGKTLLAIARATIADALGNPARADESAPCLHAPGASFVTLTQQGELRGCIGTLEAHRPLLSDIKSNALAAAFRDPRFEPLQHSELGITEVEVSLLSPIQPIDFAGETDALAALRPGMDGVVLEYRHYRSTFLPQVWEQLPEPGLFMAHLKRKAGLPENFWAEDLRLSRYSVSKWRESAL</sequence>
<proteinExistence type="predicted"/>
<reference evidence="2 3" key="1">
    <citation type="submission" date="2019-07" db="EMBL/GenBank/DDBJ databases">
        <title>Whole genome shotgun sequence of Thiobacillus plumbophilus NBRC 107929.</title>
        <authorList>
            <person name="Hosoyama A."/>
            <person name="Uohara A."/>
            <person name="Ohji S."/>
            <person name="Ichikawa N."/>
        </authorList>
    </citation>
    <scope>NUCLEOTIDE SEQUENCE [LARGE SCALE GENOMIC DNA]</scope>
    <source>
        <strain evidence="2 3">NBRC 107929</strain>
    </source>
</reference>
<dbReference type="NCBIfam" id="TIGR00296">
    <property type="entry name" value="TIGR00296 family protein"/>
    <property type="match status" value="1"/>
</dbReference>
<gene>
    <name evidence="2" type="ORF">TPL01_17090</name>
</gene>
<dbReference type="Proteomes" id="UP000321337">
    <property type="component" value="Unassembled WGS sequence"/>
</dbReference>
<dbReference type="InterPro" id="IPR036071">
    <property type="entry name" value="AMMECR1_dom_sf"/>
</dbReference>
<dbReference type="InterPro" id="IPR002733">
    <property type="entry name" value="AMMECR1_domain"/>
</dbReference>
<dbReference type="Gene3D" id="3.30.1490.150">
    <property type="entry name" value="Hypothetical protein ph0010, domain 2"/>
    <property type="match status" value="1"/>
</dbReference>
<dbReference type="InterPro" id="IPR027485">
    <property type="entry name" value="AMMECR1_N"/>
</dbReference>
<dbReference type="PROSITE" id="PS51112">
    <property type="entry name" value="AMMECR1"/>
    <property type="match status" value="1"/>
</dbReference>
<organism evidence="2 3">
    <name type="scientific">Sulfuriferula plumbiphila</name>
    <dbReference type="NCBI Taxonomy" id="171865"/>
    <lineage>
        <taxon>Bacteria</taxon>
        <taxon>Pseudomonadati</taxon>
        <taxon>Pseudomonadota</taxon>
        <taxon>Betaproteobacteria</taxon>
        <taxon>Nitrosomonadales</taxon>
        <taxon>Sulfuricellaceae</taxon>
        <taxon>Sulfuriferula</taxon>
    </lineage>
</organism>
<dbReference type="InterPro" id="IPR027623">
    <property type="entry name" value="AmmeMemoSam_A"/>
</dbReference>
<dbReference type="InterPro" id="IPR023473">
    <property type="entry name" value="AMMECR1"/>
</dbReference>
<comment type="caution">
    <text evidence="2">The sequence shown here is derived from an EMBL/GenBank/DDBJ whole genome shotgun (WGS) entry which is preliminary data.</text>
</comment>
<dbReference type="PANTHER" id="PTHR13016">
    <property type="entry name" value="AMMECR1 HOMOLOG"/>
    <property type="match status" value="1"/>
</dbReference>